<reference evidence="1 2" key="1">
    <citation type="submission" date="2021-06" db="EMBL/GenBank/DDBJ databases">
        <authorList>
            <person name="Palmer J.M."/>
        </authorList>
    </citation>
    <scope>NUCLEOTIDE SEQUENCE [LARGE SCALE GENOMIC DNA]</scope>
    <source>
        <strain evidence="1 2">AS_MEX2019</strain>
        <tissue evidence="1">Muscle</tissue>
    </source>
</reference>
<gene>
    <name evidence="1" type="ORF">AMECASPLE_028482</name>
</gene>
<name>A0ABV0ZEC2_9TELE</name>
<evidence type="ECO:0000313" key="2">
    <source>
        <dbReference type="Proteomes" id="UP001469553"/>
    </source>
</evidence>
<comment type="caution">
    <text evidence="1">The sequence shown here is derived from an EMBL/GenBank/DDBJ whole genome shotgun (WGS) entry which is preliminary data.</text>
</comment>
<proteinExistence type="predicted"/>
<accession>A0ABV0ZEC2</accession>
<dbReference type="Proteomes" id="UP001469553">
    <property type="component" value="Unassembled WGS sequence"/>
</dbReference>
<evidence type="ECO:0000313" key="1">
    <source>
        <dbReference type="EMBL" id="MEQ2304572.1"/>
    </source>
</evidence>
<organism evidence="1 2">
    <name type="scientific">Ameca splendens</name>
    <dbReference type="NCBI Taxonomy" id="208324"/>
    <lineage>
        <taxon>Eukaryota</taxon>
        <taxon>Metazoa</taxon>
        <taxon>Chordata</taxon>
        <taxon>Craniata</taxon>
        <taxon>Vertebrata</taxon>
        <taxon>Euteleostomi</taxon>
        <taxon>Actinopterygii</taxon>
        <taxon>Neopterygii</taxon>
        <taxon>Teleostei</taxon>
        <taxon>Neoteleostei</taxon>
        <taxon>Acanthomorphata</taxon>
        <taxon>Ovalentaria</taxon>
        <taxon>Atherinomorphae</taxon>
        <taxon>Cyprinodontiformes</taxon>
        <taxon>Goodeidae</taxon>
        <taxon>Ameca</taxon>
    </lineage>
</organism>
<keyword evidence="2" id="KW-1185">Reference proteome</keyword>
<protein>
    <submittedName>
        <fullName evidence="1">Uncharacterized protein</fullName>
    </submittedName>
</protein>
<sequence length="108" mass="12210">MCMCNTTYYYPSHQGGPGGKVHDLKGIYATDGFHWMCGTAIYLQLHPSLSDICAPVYVTDHTYVISVQPSLKRELIRVKPHEEFKHRSTGNKILLSLFPWLGVGKNML</sequence>
<dbReference type="EMBL" id="JAHRIP010059569">
    <property type="protein sequence ID" value="MEQ2304572.1"/>
    <property type="molecule type" value="Genomic_DNA"/>
</dbReference>